<accession>A0ACC2MSR6</accession>
<gene>
    <name evidence="1" type="ORF">MRB53_001706</name>
</gene>
<dbReference type="EMBL" id="CM056809">
    <property type="protein sequence ID" value="KAJ8648683.1"/>
    <property type="molecule type" value="Genomic_DNA"/>
</dbReference>
<sequence length="114" mass="13244">MKELLLSRLPASEQAAISRRVLQYTLQRHVLVSHLQRSQSLRFHLVYVQFQSSFESQDYRGRKKNRSPLHSDLDQIDAPQWITLYPVNALKSVIPLFDIRLSLNQESGSDLVII</sequence>
<evidence type="ECO:0000313" key="1">
    <source>
        <dbReference type="EMBL" id="KAJ8648683.1"/>
    </source>
</evidence>
<evidence type="ECO:0000313" key="2">
    <source>
        <dbReference type="Proteomes" id="UP001234297"/>
    </source>
</evidence>
<reference evidence="1 2" key="1">
    <citation type="journal article" date="2022" name="Hortic Res">
        <title>A haplotype resolved chromosomal level avocado genome allows analysis of novel avocado genes.</title>
        <authorList>
            <person name="Nath O."/>
            <person name="Fletcher S.J."/>
            <person name="Hayward A."/>
            <person name="Shaw L.M."/>
            <person name="Masouleh A.K."/>
            <person name="Furtado A."/>
            <person name="Henry R.J."/>
            <person name="Mitter N."/>
        </authorList>
    </citation>
    <scope>NUCLEOTIDE SEQUENCE [LARGE SCALE GENOMIC DNA]</scope>
    <source>
        <strain evidence="2">cv. Hass</strain>
    </source>
</reference>
<name>A0ACC2MSR6_PERAE</name>
<comment type="caution">
    <text evidence="1">The sequence shown here is derived from an EMBL/GenBank/DDBJ whole genome shotgun (WGS) entry which is preliminary data.</text>
</comment>
<keyword evidence="2" id="KW-1185">Reference proteome</keyword>
<organism evidence="1 2">
    <name type="scientific">Persea americana</name>
    <name type="common">Avocado</name>
    <dbReference type="NCBI Taxonomy" id="3435"/>
    <lineage>
        <taxon>Eukaryota</taxon>
        <taxon>Viridiplantae</taxon>
        <taxon>Streptophyta</taxon>
        <taxon>Embryophyta</taxon>
        <taxon>Tracheophyta</taxon>
        <taxon>Spermatophyta</taxon>
        <taxon>Magnoliopsida</taxon>
        <taxon>Magnoliidae</taxon>
        <taxon>Laurales</taxon>
        <taxon>Lauraceae</taxon>
        <taxon>Persea</taxon>
    </lineage>
</organism>
<protein>
    <submittedName>
        <fullName evidence="1">Uncharacterized protein</fullName>
    </submittedName>
</protein>
<proteinExistence type="predicted"/>
<dbReference type="Proteomes" id="UP001234297">
    <property type="component" value="Chromosome 1"/>
</dbReference>